<keyword evidence="3" id="KW-1185">Reference proteome</keyword>
<feature type="compositionally biased region" description="Polar residues" evidence="1">
    <location>
        <begin position="94"/>
        <end position="104"/>
    </location>
</feature>
<feature type="region of interest" description="Disordered" evidence="1">
    <location>
        <begin position="74"/>
        <end position="104"/>
    </location>
</feature>
<feature type="compositionally biased region" description="Low complexity" evidence="1">
    <location>
        <begin position="74"/>
        <end position="93"/>
    </location>
</feature>
<reference evidence="2 3" key="1">
    <citation type="journal article" date="2007" name="Nature">
        <title>Evolution of genes and genomes on the Drosophila phylogeny.</title>
        <authorList>
            <consortium name="Drosophila 12 Genomes Consortium"/>
            <person name="Clark A.G."/>
            <person name="Eisen M.B."/>
            <person name="Smith D.R."/>
            <person name="Bergman C.M."/>
            <person name="Oliver B."/>
            <person name="Markow T.A."/>
            <person name="Kaufman T.C."/>
            <person name="Kellis M."/>
            <person name="Gelbart W."/>
            <person name="Iyer V.N."/>
            <person name="Pollard D.A."/>
            <person name="Sackton T.B."/>
            <person name="Larracuente A.M."/>
            <person name="Singh N.D."/>
            <person name="Abad J.P."/>
            <person name="Abt D.N."/>
            <person name="Adryan B."/>
            <person name="Aguade M."/>
            <person name="Akashi H."/>
            <person name="Anderson W.W."/>
            <person name="Aquadro C.F."/>
            <person name="Ardell D.H."/>
            <person name="Arguello R."/>
            <person name="Artieri C.G."/>
            <person name="Barbash D.A."/>
            <person name="Barker D."/>
            <person name="Barsanti P."/>
            <person name="Batterham P."/>
            <person name="Batzoglou S."/>
            <person name="Begun D."/>
            <person name="Bhutkar A."/>
            <person name="Blanco E."/>
            <person name="Bosak S.A."/>
            <person name="Bradley R.K."/>
            <person name="Brand A.D."/>
            <person name="Brent M.R."/>
            <person name="Brooks A.N."/>
            <person name="Brown R.H."/>
            <person name="Butlin R.K."/>
            <person name="Caggese C."/>
            <person name="Calvi B.R."/>
            <person name="Bernardo de Carvalho A."/>
            <person name="Caspi A."/>
            <person name="Castrezana S."/>
            <person name="Celniker S.E."/>
            <person name="Chang J.L."/>
            <person name="Chapple C."/>
            <person name="Chatterji S."/>
            <person name="Chinwalla A."/>
            <person name="Civetta A."/>
            <person name="Clifton S.W."/>
            <person name="Comeron J.M."/>
            <person name="Costello J.C."/>
            <person name="Coyne J.A."/>
            <person name="Daub J."/>
            <person name="David R.G."/>
            <person name="Delcher A.L."/>
            <person name="Delehaunty K."/>
            <person name="Do C.B."/>
            <person name="Ebling H."/>
            <person name="Edwards K."/>
            <person name="Eickbush T."/>
            <person name="Evans J.D."/>
            <person name="Filipski A."/>
            <person name="Findeiss S."/>
            <person name="Freyhult E."/>
            <person name="Fulton L."/>
            <person name="Fulton R."/>
            <person name="Garcia A.C."/>
            <person name="Gardiner A."/>
            <person name="Garfield D.A."/>
            <person name="Garvin B.E."/>
            <person name="Gibson G."/>
            <person name="Gilbert D."/>
            <person name="Gnerre S."/>
            <person name="Godfrey J."/>
            <person name="Good R."/>
            <person name="Gotea V."/>
            <person name="Gravely B."/>
            <person name="Greenberg A.J."/>
            <person name="Griffiths-Jones S."/>
            <person name="Gross S."/>
            <person name="Guigo R."/>
            <person name="Gustafson E.A."/>
            <person name="Haerty W."/>
            <person name="Hahn M.W."/>
            <person name="Halligan D.L."/>
            <person name="Halpern A.L."/>
            <person name="Halter G.M."/>
            <person name="Han M.V."/>
            <person name="Heger A."/>
            <person name="Hillier L."/>
            <person name="Hinrichs A.S."/>
            <person name="Holmes I."/>
            <person name="Hoskins R.A."/>
            <person name="Hubisz M.J."/>
            <person name="Hultmark D."/>
            <person name="Huntley M.A."/>
            <person name="Jaffe D.B."/>
            <person name="Jagadeeshan S."/>
            <person name="Jeck W.R."/>
            <person name="Johnson J."/>
            <person name="Jones C.D."/>
            <person name="Jordan W.C."/>
            <person name="Karpen G.H."/>
            <person name="Kataoka E."/>
            <person name="Keightley P.D."/>
            <person name="Kheradpour P."/>
            <person name="Kirkness E.F."/>
            <person name="Koerich L.B."/>
            <person name="Kristiansen K."/>
            <person name="Kudrna D."/>
            <person name="Kulathinal R.J."/>
            <person name="Kumar S."/>
            <person name="Kwok R."/>
            <person name="Lander E."/>
            <person name="Langley C.H."/>
            <person name="Lapoint R."/>
            <person name="Lazzaro B.P."/>
            <person name="Lee S.J."/>
            <person name="Levesque L."/>
            <person name="Li R."/>
            <person name="Lin C.F."/>
            <person name="Lin M.F."/>
            <person name="Lindblad-Toh K."/>
            <person name="Llopart A."/>
            <person name="Long M."/>
            <person name="Low L."/>
            <person name="Lozovsky E."/>
            <person name="Lu J."/>
            <person name="Luo M."/>
            <person name="Machado C.A."/>
            <person name="Makalowski W."/>
            <person name="Marzo M."/>
            <person name="Matsuda M."/>
            <person name="Matzkin L."/>
            <person name="McAllister B."/>
            <person name="McBride C.S."/>
            <person name="McKernan B."/>
            <person name="McKernan K."/>
            <person name="Mendez-Lago M."/>
            <person name="Minx P."/>
            <person name="Mollenhauer M.U."/>
            <person name="Montooth K."/>
            <person name="Mount S.M."/>
            <person name="Mu X."/>
            <person name="Myers E."/>
            <person name="Negre B."/>
            <person name="Newfeld S."/>
            <person name="Nielsen R."/>
            <person name="Noor M.A."/>
            <person name="O'Grady P."/>
            <person name="Pachter L."/>
            <person name="Papaceit M."/>
            <person name="Parisi M.J."/>
            <person name="Parisi M."/>
            <person name="Parts L."/>
            <person name="Pedersen J.S."/>
            <person name="Pesole G."/>
            <person name="Phillippy A.M."/>
            <person name="Ponting C.P."/>
            <person name="Pop M."/>
            <person name="Porcelli D."/>
            <person name="Powell J.R."/>
            <person name="Prohaska S."/>
            <person name="Pruitt K."/>
            <person name="Puig M."/>
            <person name="Quesneville H."/>
            <person name="Ram K.R."/>
            <person name="Rand D."/>
            <person name="Rasmussen M.D."/>
            <person name="Reed L.K."/>
            <person name="Reenan R."/>
            <person name="Reily A."/>
            <person name="Remington K.A."/>
            <person name="Rieger T.T."/>
            <person name="Ritchie M.G."/>
            <person name="Robin C."/>
            <person name="Rogers Y.H."/>
            <person name="Rohde C."/>
            <person name="Rozas J."/>
            <person name="Rubenfield M.J."/>
            <person name="Ruiz A."/>
            <person name="Russo S."/>
            <person name="Salzberg S.L."/>
            <person name="Sanchez-Gracia A."/>
            <person name="Saranga D.J."/>
            <person name="Sato H."/>
            <person name="Schaeffer S.W."/>
            <person name="Schatz M.C."/>
            <person name="Schlenke T."/>
            <person name="Schwartz R."/>
            <person name="Segarra C."/>
            <person name="Singh R.S."/>
            <person name="Sirot L."/>
            <person name="Sirota M."/>
            <person name="Sisneros N.B."/>
            <person name="Smith C.D."/>
            <person name="Smith T.F."/>
            <person name="Spieth J."/>
            <person name="Stage D.E."/>
            <person name="Stark A."/>
            <person name="Stephan W."/>
            <person name="Strausberg R.L."/>
            <person name="Strempel S."/>
            <person name="Sturgill D."/>
            <person name="Sutton G."/>
            <person name="Sutton G.G."/>
            <person name="Tao W."/>
            <person name="Teichmann S."/>
            <person name="Tobari Y.N."/>
            <person name="Tomimura Y."/>
            <person name="Tsolas J.M."/>
            <person name="Valente V.L."/>
            <person name="Venter E."/>
            <person name="Venter J.C."/>
            <person name="Vicario S."/>
            <person name="Vieira F.G."/>
            <person name="Vilella A.J."/>
            <person name="Villasante A."/>
            <person name="Walenz B."/>
            <person name="Wang J."/>
            <person name="Wasserman M."/>
            <person name="Watts T."/>
            <person name="Wilson D."/>
            <person name="Wilson R.K."/>
            <person name="Wing R.A."/>
            <person name="Wolfner M.F."/>
            <person name="Wong A."/>
            <person name="Wong G.K."/>
            <person name="Wu C.I."/>
            <person name="Wu G."/>
            <person name="Yamamoto D."/>
            <person name="Yang H.P."/>
            <person name="Yang S.P."/>
            <person name="Yorke J.A."/>
            <person name="Yoshida K."/>
            <person name="Zdobnov E."/>
            <person name="Zhang P."/>
            <person name="Zhang Y."/>
            <person name="Zimin A.V."/>
            <person name="Baldwin J."/>
            <person name="Abdouelleil A."/>
            <person name="Abdulkadir J."/>
            <person name="Abebe A."/>
            <person name="Abera B."/>
            <person name="Abreu J."/>
            <person name="Acer S.C."/>
            <person name="Aftuck L."/>
            <person name="Alexander A."/>
            <person name="An P."/>
            <person name="Anderson E."/>
            <person name="Anderson S."/>
            <person name="Arachi H."/>
            <person name="Azer M."/>
            <person name="Bachantsang P."/>
            <person name="Barry A."/>
            <person name="Bayul T."/>
            <person name="Berlin A."/>
            <person name="Bessette D."/>
            <person name="Bloom T."/>
            <person name="Blye J."/>
            <person name="Boguslavskiy L."/>
            <person name="Bonnet C."/>
            <person name="Boukhgalter B."/>
            <person name="Bourzgui I."/>
            <person name="Brown A."/>
            <person name="Cahill P."/>
            <person name="Channer S."/>
            <person name="Cheshatsang Y."/>
            <person name="Chuda L."/>
            <person name="Citroen M."/>
            <person name="Collymore A."/>
            <person name="Cooke P."/>
            <person name="Costello M."/>
            <person name="D'Aco K."/>
            <person name="Daza R."/>
            <person name="De Haan G."/>
            <person name="DeGray S."/>
            <person name="DeMaso C."/>
            <person name="Dhargay N."/>
            <person name="Dooley K."/>
            <person name="Dooley E."/>
            <person name="Doricent M."/>
            <person name="Dorje P."/>
            <person name="Dorjee K."/>
            <person name="Dupes A."/>
            <person name="Elong R."/>
            <person name="Falk J."/>
            <person name="Farina A."/>
            <person name="Faro S."/>
            <person name="Ferguson D."/>
            <person name="Fisher S."/>
            <person name="Foley C.D."/>
            <person name="Franke A."/>
            <person name="Friedrich D."/>
            <person name="Gadbois L."/>
            <person name="Gearin G."/>
            <person name="Gearin C.R."/>
            <person name="Giannoukos G."/>
            <person name="Goode T."/>
            <person name="Graham J."/>
            <person name="Grandbois E."/>
            <person name="Grewal S."/>
            <person name="Gyaltsen K."/>
            <person name="Hafez N."/>
            <person name="Hagos B."/>
            <person name="Hall J."/>
            <person name="Henson C."/>
            <person name="Hollinger A."/>
            <person name="Honan T."/>
            <person name="Huard M.D."/>
            <person name="Hughes L."/>
            <person name="Hurhula B."/>
            <person name="Husby M.E."/>
            <person name="Kamat A."/>
            <person name="Kanga B."/>
            <person name="Kashin S."/>
            <person name="Khazanovich D."/>
            <person name="Kisner P."/>
            <person name="Lance K."/>
            <person name="Lara M."/>
            <person name="Lee W."/>
            <person name="Lennon N."/>
            <person name="Letendre F."/>
            <person name="LeVine R."/>
            <person name="Lipovsky A."/>
            <person name="Liu X."/>
            <person name="Liu J."/>
            <person name="Liu S."/>
            <person name="Lokyitsang T."/>
            <person name="Lokyitsang Y."/>
            <person name="Lubonja R."/>
            <person name="Lui A."/>
            <person name="MacDonald P."/>
            <person name="Magnisalis V."/>
            <person name="Maru K."/>
            <person name="Matthews C."/>
            <person name="McCusker W."/>
            <person name="McDonough S."/>
            <person name="Mehta T."/>
            <person name="Meldrim J."/>
            <person name="Meneus L."/>
            <person name="Mihai O."/>
            <person name="Mihalev A."/>
            <person name="Mihova T."/>
            <person name="Mittelman R."/>
            <person name="Mlenga V."/>
            <person name="Montmayeur A."/>
            <person name="Mulrain L."/>
            <person name="Navidi A."/>
            <person name="Naylor J."/>
            <person name="Negash T."/>
            <person name="Nguyen T."/>
            <person name="Nguyen N."/>
            <person name="Nicol R."/>
            <person name="Norbu C."/>
            <person name="Norbu N."/>
            <person name="Novod N."/>
            <person name="O'Neill B."/>
            <person name="Osman S."/>
            <person name="Markiewicz E."/>
            <person name="Oyono O.L."/>
            <person name="Patti C."/>
            <person name="Phunkhang P."/>
            <person name="Pierre F."/>
            <person name="Priest M."/>
            <person name="Raghuraman S."/>
            <person name="Rege F."/>
            <person name="Reyes R."/>
            <person name="Rise C."/>
            <person name="Rogov P."/>
            <person name="Ross K."/>
            <person name="Ryan E."/>
            <person name="Settipalli S."/>
            <person name="Shea T."/>
            <person name="Sherpa N."/>
            <person name="Shi L."/>
            <person name="Shih D."/>
            <person name="Sparrow T."/>
            <person name="Spaulding J."/>
            <person name="Stalker J."/>
            <person name="Stange-Thomann N."/>
            <person name="Stavropoulos S."/>
            <person name="Stone C."/>
            <person name="Strader C."/>
            <person name="Tesfaye S."/>
            <person name="Thomson T."/>
            <person name="Thoulutsang Y."/>
            <person name="Thoulutsang D."/>
            <person name="Topham K."/>
            <person name="Topping I."/>
            <person name="Tsamla T."/>
            <person name="Vassiliev H."/>
            <person name="Vo A."/>
            <person name="Wangchuk T."/>
            <person name="Wangdi T."/>
            <person name="Weiand M."/>
            <person name="Wilkinson J."/>
            <person name="Wilson A."/>
            <person name="Yadav S."/>
            <person name="Young G."/>
            <person name="Yu Q."/>
            <person name="Zembek L."/>
            <person name="Zhong D."/>
            <person name="Zimmer A."/>
            <person name="Zwirko Z."/>
            <person name="Jaffe D.B."/>
            <person name="Alvarez P."/>
            <person name="Brockman W."/>
            <person name="Butler J."/>
            <person name="Chin C."/>
            <person name="Gnerre S."/>
            <person name="Grabherr M."/>
            <person name="Kleber M."/>
            <person name="Mauceli E."/>
            <person name="MacCallum I."/>
        </authorList>
    </citation>
    <scope>NUCLEOTIDE SEQUENCE [LARGE SCALE GENOMIC DNA]</scope>
    <source>
        <strain evidence="3">white501</strain>
    </source>
</reference>
<accession>B4R0K8</accession>
<dbReference type="HOGENOM" id="CLU_2335786_0_0_1"/>
<organism evidence="2 3">
    <name type="scientific">Drosophila simulans</name>
    <name type="common">Fruit fly</name>
    <dbReference type="NCBI Taxonomy" id="7240"/>
    <lineage>
        <taxon>Eukaryota</taxon>
        <taxon>Metazoa</taxon>
        <taxon>Ecdysozoa</taxon>
        <taxon>Arthropoda</taxon>
        <taxon>Hexapoda</taxon>
        <taxon>Insecta</taxon>
        <taxon>Pterygota</taxon>
        <taxon>Neoptera</taxon>
        <taxon>Endopterygota</taxon>
        <taxon>Diptera</taxon>
        <taxon>Brachycera</taxon>
        <taxon>Muscomorpha</taxon>
        <taxon>Ephydroidea</taxon>
        <taxon>Drosophilidae</taxon>
        <taxon>Drosophila</taxon>
        <taxon>Sophophora</taxon>
    </lineage>
</organism>
<dbReference type="AlphaFoldDB" id="B4R0K8"/>
<evidence type="ECO:0000313" key="3">
    <source>
        <dbReference type="Proteomes" id="UP000000304"/>
    </source>
</evidence>
<evidence type="ECO:0000313" key="2">
    <source>
        <dbReference type="EMBL" id="EDX13023.1"/>
    </source>
</evidence>
<dbReference type="Proteomes" id="UP000000304">
    <property type="component" value="Chromosome 3R"/>
</dbReference>
<evidence type="ECO:0000256" key="1">
    <source>
        <dbReference type="SAM" id="MobiDB-lite"/>
    </source>
</evidence>
<name>B4R0K8_DROSI</name>
<gene>
    <name evidence="2" type="primary">Dsim\GD18935</name>
    <name evidence="2" type="ORF">Dsim_GD18935</name>
</gene>
<sequence>MRNSNPVWTITKTPCQLGACLLEADELAPMSRERVNRKLRHPAANSHLILAQKLGQFPMCPTSWKMMQQLKQQQEQQEQQHQQQQLLKSSSSQTYQVQGCQDPY</sequence>
<protein>
    <submittedName>
        <fullName evidence="2">GD18935</fullName>
    </submittedName>
</protein>
<proteinExistence type="predicted"/>
<dbReference type="EMBL" id="CM000364">
    <property type="protein sequence ID" value="EDX13023.1"/>
    <property type="molecule type" value="Genomic_DNA"/>
</dbReference>
<dbReference type="OMA" id="QKLGQFP"/>